<dbReference type="eggNOG" id="KOG3764">
    <property type="taxonomic scope" value="Eukaryota"/>
</dbReference>
<sequence>QKPIGFSWRSNKIFIASSVGAGLFTDLFLYGLIVPVLPFMLVDHVGMPQDQVQGHVSSLLAAYAGASVLTSPIAGVITDRFRSRRAPFLLGVTFLTAATTLLVLARTIALLIVARALQGVSACFVWSTGMALLFETVGAADLGKYIGAIFGVISIGTLLAPMLGGILYEKGGLAAVFILAFAILATDFICRLVIIEAKDAEQYNKLDYTNSSSGEDRFGVDNDATEDATPVDEATRLLSTPTTNDDEDPYKISPNLPAIFRFIPILPCLAAPRLIAALTIAFVQAILIGSIDATVPLVSEEYYGFSSLRAGLMFLPIGIANLIFGPFLGRCVDKLGPKMVAVSVYLYLVPVLACFQFVHPGGRQEVILYEALLGLVGIGMAGMGAPSIIEASTVVAKYHMANMDFFGPNGPYAQLYSLNFFFYSLGLAVGPELAGHLREKIGYGCMNAALAVICAVAALVCFFFIGEKKSKR</sequence>
<dbReference type="AlphaFoldDB" id="G9MU65"/>
<feature type="transmembrane region" description="Helical" evidence="6">
    <location>
        <begin position="340"/>
        <end position="359"/>
    </location>
</feature>
<dbReference type="PANTHER" id="PTHR23506">
    <property type="entry name" value="GH10249P"/>
    <property type="match status" value="1"/>
</dbReference>
<dbReference type="InParanoid" id="G9MU65"/>
<evidence type="ECO:0000313" key="8">
    <source>
        <dbReference type="EMBL" id="EHK22018.1"/>
    </source>
</evidence>
<keyword evidence="4 6" id="KW-1133">Transmembrane helix</keyword>
<dbReference type="InterPro" id="IPR011701">
    <property type="entry name" value="MFS"/>
</dbReference>
<feature type="transmembrane region" description="Helical" evidence="6">
    <location>
        <begin position="57"/>
        <end position="77"/>
    </location>
</feature>
<keyword evidence="5 6" id="KW-0472">Membrane</keyword>
<evidence type="ECO:0000256" key="4">
    <source>
        <dbReference type="ARBA" id="ARBA00022989"/>
    </source>
</evidence>
<evidence type="ECO:0000256" key="6">
    <source>
        <dbReference type="SAM" id="Phobius"/>
    </source>
</evidence>
<dbReference type="STRING" id="413071.G9MU65"/>
<dbReference type="GO" id="GO:0022857">
    <property type="term" value="F:transmembrane transporter activity"/>
    <property type="evidence" value="ECO:0007669"/>
    <property type="project" value="InterPro"/>
</dbReference>
<dbReference type="RefSeq" id="XP_013956211.1">
    <property type="nucleotide sequence ID" value="XM_014100736.1"/>
</dbReference>
<name>G9MU65_HYPVG</name>
<dbReference type="Gene3D" id="1.20.1250.20">
    <property type="entry name" value="MFS general substrate transporter like domains"/>
    <property type="match status" value="2"/>
</dbReference>
<organism evidence="8 9">
    <name type="scientific">Hypocrea virens (strain Gv29-8 / FGSC 10586)</name>
    <name type="common">Gliocladium virens</name>
    <name type="synonym">Trichoderma virens</name>
    <dbReference type="NCBI Taxonomy" id="413071"/>
    <lineage>
        <taxon>Eukaryota</taxon>
        <taxon>Fungi</taxon>
        <taxon>Dikarya</taxon>
        <taxon>Ascomycota</taxon>
        <taxon>Pezizomycotina</taxon>
        <taxon>Sordariomycetes</taxon>
        <taxon>Hypocreomycetidae</taxon>
        <taxon>Hypocreales</taxon>
        <taxon>Hypocreaceae</taxon>
        <taxon>Trichoderma</taxon>
    </lineage>
</organism>
<dbReference type="InterPro" id="IPR020846">
    <property type="entry name" value="MFS_dom"/>
</dbReference>
<dbReference type="InterPro" id="IPR036259">
    <property type="entry name" value="MFS_trans_sf"/>
</dbReference>
<dbReference type="GO" id="GO:0016020">
    <property type="term" value="C:membrane"/>
    <property type="evidence" value="ECO:0007669"/>
    <property type="project" value="UniProtKB-SubCell"/>
</dbReference>
<evidence type="ECO:0000313" key="9">
    <source>
        <dbReference type="Proteomes" id="UP000007115"/>
    </source>
</evidence>
<evidence type="ECO:0000259" key="7">
    <source>
        <dbReference type="PROSITE" id="PS50850"/>
    </source>
</evidence>
<feature type="non-terminal residue" evidence="8">
    <location>
        <position position="472"/>
    </location>
</feature>
<comment type="subcellular location">
    <subcellularLocation>
        <location evidence="1">Membrane</location>
        <topology evidence="1">Multi-pass membrane protein</topology>
    </subcellularLocation>
</comment>
<dbReference type="Pfam" id="PF07690">
    <property type="entry name" value="MFS_1"/>
    <property type="match status" value="1"/>
</dbReference>
<dbReference type="PROSITE" id="PS50850">
    <property type="entry name" value="MFS"/>
    <property type="match status" value="1"/>
</dbReference>
<dbReference type="OMA" id="FGWCVDR"/>
<feature type="transmembrane region" description="Helical" evidence="6">
    <location>
        <begin position="410"/>
        <end position="429"/>
    </location>
</feature>
<feature type="transmembrane region" description="Helical" evidence="6">
    <location>
        <begin position="145"/>
        <end position="168"/>
    </location>
</feature>
<evidence type="ECO:0000256" key="2">
    <source>
        <dbReference type="ARBA" id="ARBA00022448"/>
    </source>
</evidence>
<dbReference type="CDD" id="cd17325">
    <property type="entry name" value="MFS_MdtG_SLC18_like"/>
    <property type="match status" value="1"/>
</dbReference>
<keyword evidence="9" id="KW-1185">Reference proteome</keyword>
<feature type="transmembrane region" description="Helical" evidence="6">
    <location>
        <begin position="274"/>
        <end position="298"/>
    </location>
</feature>
<dbReference type="PANTHER" id="PTHR23506:SF37">
    <property type="entry name" value="MAJOR FACILITATOR SUPERFAMILY (MFS) PROFILE DOMAIN-CONTAINING PROTEIN"/>
    <property type="match status" value="1"/>
</dbReference>
<gene>
    <name evidence="8" type="ORF">TRIVIDRAFT_135139</name>
</gene>
<feature type="domain" description="Major facilitator superfamily (MFS) profile" evidence="7">
    <location>
        <begin position="15"/>
        <end position="469"/>
    </location>
</feature>
<feature type="transmembrane region" description="Helical" evidence="6">
    <location>
        <begin position="371"/>
        <end position="389"/>
    </location>
</feature>
<accession>G9MU65</accession>
<dbReference type="InterPro" id="IPR050930">
    <property type="entry name" value="MFS_Vesicular_Transporter"/>
</dbReference>
<feature type="transmembrane region" description="Helical" evidence="6">
    <location>
        <begin position="310"/>
        <end position="328"/>
    </location>
</feature>
<evidence type="ECO:0000256" key="5">
    <source>
        <dbReference type="ARBA" id="ARBA00023136"/>
    </source>
</evidence>
<reference evidence="8 9" key="1">
    <citation type="journal article" date="2011" name="Genome Biol.">
        <title>Comparative genome sequence analysis underscores mycoparasitism as the ancestral life style of Trichoderma.</title>
        <authorList>
            <person name="Kubicek C.P."/>
            <person name="Herrera-Estrella A."/>
            <person name="Seidl-Seiboth V."/>
            <person name="Martinez D.A."/>
            <person name="Druzhinina I.S."/>
            <person name="Thon M."/>
            <person name="Zeilinger S."/>
            <person name="Casas-Flores S."/>
            <person name="Horwitz B.A."/>
            <person name="Mukherjee P.K."/>
            <person name="Mukherjee M."/>
            <person name="Kredics L."/>
            <person name="Alcaraz L.D."/>
            <person name="Aerts A."/>
            <person name="Antal Z."/>
            <person name="Atanasova L."/>
            <person name="Cervantes-Badillo M.G."/>
            <person name="Challacombe J."/>
            <person name="Chertkov O."/>
            <person name="McCluskey K."/>
            <person name="Coulpier F."/>
            <person name="Deshpande N."/>
            <person name="von Doehren H."/>
            <person name="Ebbole D.J."/>
            <person name="Esquivel-Naranjo E.U."/>
            <person name="Fekete E."/>
            <person name="Flipphi M."/>
            <person name="Glaser F."/>
            <person name="Gomez-Rodriguez E.Y."/>
            <person name="Gruber S."/>
            <person name="Han C."/>
            <person name="Henrissat B."/>
            <person name="Hermosa R."/>
            <person name="Hernandez-Onate M."/>
            <person name="Karaffa L."/>
            <person name="Kosti I."/>
            <person name="Le Crom S."/>
            <person name="Lindquist E."/>
            <person name="Lucas S."/>
            <person name="Luebeck M."/>
            <person name="Luebeck P.S."/>
            <person name="Margeot A."/>
            <person name="Metz B."/>
            <person name="Misra M."/>
            <person name="Nevalainen H."/>
            <person name="Omann M."/>
            <person name="Packer N."/>
            <person name="Perrone G."/>
            <person name="Uresti-Rivera E.E."/>
            <person name="Salamov A."/>
            <person name="Schmoll M."/>
            <person name="Seiboth B."/>
            <person name="Shapiro H."/>
            <person name="Sukno S."/>
            <person name="Tamayo-Ramos J.A."/>
            <person name="Tisch D."/>
            <person name="Wiest A."/>
            <person name="Wilkinson H.H."/>
            <person name="Zhang M."/>
            <person name="Coutinho P.M."/>
            <person name="Kenerley C.M."/>
            <person name="Monte E."/>
            <person name="Baker S.E."/>
            <person name="Grigoriev I.V."/>
        </authorList>
    </citation>
    <scope>NUCLEOTIDE SEQUENCE [LARGE SCALE GENOMIC DNA]</scope>
    <source>
        <strain evidence="9">Gv29-8 / FGSC 10586</strain>
    </source>
</reference>
<feature type="transmembrane region" description="Helical" evidence="6">
    <location>
        <begin position="174"/>
        <end position="194"/>
    </location>
</feature>
<dbReference type="HOGENOM" id="CLU_001265_51_3_1"/>
<feature type="transmembrane region" description="Helical" evidence="6">
    <location>
        <begin position="89"/>
        <end position="113"/>
    </location>
</feature>
<dbReference type="SUPFAM" id="SSF103473">
    <property type="entry name" value="MFS general substrate transporter"/>
    <property type="match status" value="1"/>
</dbReference>
<dbReference type="VEuPathDB" id="FungiDB:TRIVIDRAFT_135139"/>
<feature type="transmembrane region" description="Helical" evidence="6">
    <location>
        <begin position="441"/>
        <end position="465"/>
    </location>
</feature>
<dbReference type="GeneID" id="25787659"/>
<evidence type="ECO:0000256" key="3">
    <source>
        <dbReference type="ARBA" id="ARBA00022692"/>
    </source>
</evidence>
<proteinExistence type="predicted"/>
<feature type="transmembrane region" description="Helical" evidence="6">
    <location>
        <begin position="12"/>
        <end position="37"/>
    </location>
</feature>
<feature type="transmembrane region" description="Helical" evidence="6">
    <location>
        <begin position="119"/>
        <end position="138"/>
    </location>
</feature>
<dbReference type="OrthoDB" id="5086884at2759"/>
<dbReference type="Proteomes" id="UP000007115">
    <property type="component" value="Unassembled WGS sequence"/>
</dbReference>
<dbReference type="EMBL" id="ABDF02000045">
    <property type="protein sequence ID" value="EHK22018.1"/>
    <property type="molecule type" value="Genomic_DNA"/>
</dbReference>
<comment type="caution">
    <text evidence="8">The sequence shown here is derived from an EMBL/GenBank/DDBJ whole genome shotgun (WGS) entry which is preliminary data.</text>
</comment>
<keyword evidence="2" id="KW-0813">Transport</keyword>
<evidence type="ECO:0000256" key="1">
    <source>
        <dbReference type="ARBA" id="ARBA00004141"/>
    </source>
</evidence>
<protein>
    <recommendedName>
        <fullName evidence="7">Major facilitator superfamily (MFS) profile domain-containing protein</fullName>
    </recommendedName>
</protein>
<keyword evidence="3 6" id="KW-0812">Transmembrane</keyword>
<feature type="non-terminal residue" evidence="8">
    <location>
        <position position="1"/>
    </location>
</feature>